<organism evidence="3 4">
    <name type="scientific">Prorocentrum cordatum</name>
    <dbReference type="NCBI Taxonomy" id="2364126"/>
    <lineage>
        <taxon>Eukaryota</taxon>
        <taxon>Sar</taxon>
        <taxon>Alveolata</taxon>
        <taxon>Dinophyceae</taxon>
        <taxon>Prorocentrales</taxon>
        <taxon>Prorocentraceae</taxon>
        <taxon>Prorocentrum</taxon>
    </lineage>
</organism>
<evidence type="ECO:0000313" key="4">
    <source>
        <dbReference type="Proteomes" id="UP001189429"/>
    </source>
</evidence>
<evidence type="ECO:0000256" key="2">
    <source>
        <dbReference type="SAM" id="SignalP"/>
    </source>
</evidence>
<comment type="caution">
    <text evidence="3">The sequence shown here is derived from an EMBL/GenBank/DDBJ whole genome shotgun (WGS) entry which is preliminary data.</text>
</comment>
<evidence type="ECO:0000313" key="3">
    <source>
        <dbReference type="EMBL" id="CAK0802118.1"/>
    </source>
</evidence>
<feature type="signal peptide" evidence="2">
    <location>
        <begin position="1"/>
        <end position="25"/>
    </location>
</feature>
<dbReference type="InterPro" id="IPR036812">
    <property type="entry name" value="NAD(P)_OxRdtase_dom_sf"/>
</dbReference>
<protein>
    <recommendedName>
        <fullName evidence="5">NADP-dependent oxidoreductase domain-containing protein</fullName>
    </recommendedName>
</protein>
<keyword evidence="2" id="KW-0732">Signal</keyword>
<proteinExistence type="predicted"/>
<reference evidence="3" key="1">
    <citation type="submission" date="2023-10" db="EMBL/GenBank/DDBJ databases">
        <authorList>
            <person name="Chen Y."/>
            <person name="Shah S."/>
            <person name="Dougan E. K."/>
            <person name="Thang M."/>
            <person name="Chan C."/>
        </authorList>
    </citation>
    <scope>NUCLEOTIDE SEQUENCE [LARGE SCALE GENOMIC DNA]</scope>
</reference>
<sequence>MAAGARAALRALLALLCCGAPCAVGGVALRPRAGPGDVKVPRVRLPGGGGAMPMAGLGLPKCEPDAAVGGDCREKARNATLEFLLLGGRLLDTALAYENHRAVGAAIREAVDRHGVRREDLRWATMWRGMLSLSACSVAPRSPNDRCLTSRPRRERGGEPTAGKGRALVWC</sequence>
<evidence type="ECO:0000256" key="1">
    <source>
        <dbReference type="SAM" id="MobiDB-lite"/>
    </source>
</evidence>
<accession>A0ABN9QBY8</accession>
<evidence type="ECO:0008006" key="5">
    <source>
        <dbReference type="Google" id="ProtNLM"/>
    </source>
</evidence>
<feature type="region of interest" description="Disordered" evidence="1">
    <location>
        <begin position="142"/>
        <end position="166"/>
    </location>
</feature>
<dbReference type="Proteomes" id="UP001189429">
    <property type="component" value="Unassembled WGS sequence"/>
</dbReference>
<gene>
    <name evidence="3" type="ORF">PCOR1329_LOCUS9733</name>
</gene>
<dbReference type="SUPFAM" id="SSF51430">
    <property type="entry name" value="NAD(P)-linked oxidoreductase"/>
    <property type="match status" value="1"/>
</dbReference>
<dbReference type="Gene3D" id="3.20.20.100">
    <property type="entry name" value="NADP-dependent oxidoreductase domain"/>
    <property type="match status" value="1"/>
</dbReference>
<keyword evidence="4" id="KW-1185">Reference proteome</keyword>
<dbReference type="EMBL" id="CAUYUJ010002728">
    <property type="protein sequence ID" value="CAK0802118.1"/>
    <property type="molecule type" value="Genomic_DNA"/>
</dbReference>
<name>A0ABN9QBY8_9DINO</name>
<feature type="chain" id="PRO_5045435192" description="NADP-dependent oxidoreductase domain-containing protein" evidence="2">
    <location>
        <begin position="26"/>
        <end position="171"/>
    </location>
</feature>